<dbReference type="InterPro" id="IPR002173">
    <property type="entry name" value="Carboh/pur_kinase_PfkB_CS"/>
</dbReference>
<gene>
    <name evidence="6" type="ORF">ARD30_23295</name>
    <name evidence="7" type="ORF">SAMN05660750_02783</name>
</gene>
<keyword evidence="8" id="KW-1185">Reference proteome</keyword>
<dbReference type="AlphaFoldDB" id="A0A0Q3SRF3"/>
<dbReference type="PRINTS" id="PR00990">
    <property type="entry name" value="RIBOKINASE"/>
</dbReference>
<reference evidence="6 8" key="1">
    <citation type="submission" date="2015-10" db="EMBL/GenBank/DDBJ databases">
        <title>Draft genome of Bosea thiooxidans.</title>
        <authorList>
            <person name="Wang X."/>
        </authorList>
    </citation>
    <scope>NUCLEOTIDE SEQUENCE [LARGE SCALE GENOMIC DNA]</scope>
    <source>
        <strain evidence="6 8">CGMCC 9174</strain>
    </source>
</reference>
<keyword evidence="3 4" id="KW-0418">Kinase</keyword>
<dbReference type="Proteomes" id="UP000051562">
    <property type="component" value="Unassembled WGS sequence"/>
</dbReference>
<dbReference type="STRING" id="53254.SAMN05660750_02783"/>
<accession>A0A0Q3SRF3</accession>
<evidence type="ECO:0000313" key="6">
    <source>
        <dbReference type="EMBL" id="KQK28034.1"/>
    </source>
</evidence>
<evidence type="ECO:0000256" key="4">
    <source>
        <dbReference type="RuleBase" id="RU003704"/>
    </source>
</evidence>
<dbReference type="GO" id="GO:0016301">
    <property type="term" value="F:kinase activity"/>
    <property type="evidence" value="ECO:0007669"/>
    <property type="project" value="UniProtKB-KW"/>
</dbReference>
<proteinExistence type="inferred from homology"/>
<feature type="domain" description="Carbohydrate kinase PfkB" evidence="5">
    <location>
        <begin position="9"/>
        <end position="290"/>
    </location>
</feature>
<dbReference type="InterPro" id="IPR002139">
    <property type="entry name" value="Ribo/fructo_kinase"/>
</dbReference>
<dbReference type="PANTHER" id="PTHR42774">
    <property type="entry name" value="PHOSPHOTRANSFERASE SYSTEM TRANSPORT PROTEIN"/>
    <property type="match status" value="1"/>
</dbReference>
<dbReference type="PROSITE" id="PS00584">
    <property type="entry name" value="PFKB_KINASES_2"/>
    <property type="match status" value="1"/>
</dbReference>
<dbReference type="EMBL" id="LMAR01000082">
    <property type="protein sequence ID" value="KQK28034.1"/>
    <property type="molecule type" value="Genomic_DNA"/>
</dbReference>
<reference evidence="7 9" key="2">
    <citation type="submission" date="2017-02" db="EMBL/GenBank/DDBJ databases">
        <authorList>
            <person name="Peterson S.W."/>
        </authorList>
    </citation>
    <scope>NUCLEOTIDE SEQUENCE [LARGE SCALE GENOMIC DNA]</scope>
    <source>
        <strain evidence="7 9">DSM 9653</strain>
    </source>
</reference>
<dbReference type="Pfam" id="PF00294">
    <property type="entry name" value="PfkB"/>
    <property type="match status" value="1"/>
</dbReference>
<dbReference type="RefSeq" id="WP_055730569.1">
    <property type="nucleotide sequence ID" value="NZ_FUYX01000007.1"/>
</dbReference>
<dbReference type="SUPFAM" id="SSF53613">
    <property type="entry name" value="Ribokinase-like"/>
    <property type="match status" value="1"/>
</dbReference>
<sequence length="304" mass="31702">MAPEPARTGVFCLGIATLDYVYSVETMPTRGEKYRSRGLAVVGGGCAGNASVAIARLGGACWLATRLADDLTGDQIVADLQAEGIDTGFARRVAGLRSPVSAILVDAQGERMVISYSDPAMPEDVAWLPRRLPKGAGAVLADTRWGEGALAALKLARAAGVPGVLDGDRKPPHPDLVGTASHVAFSQQALREISGEEDPRAGLARLAAGVPTWLAVTLGKDGVLFVEDGEVRHMPAFAVETVDTLGAGDVWHGAFTLALAEGQDEPSAIRFASAAAAIKCTRFGGRSGAPRRDEVERFLAQAPH</sequence>
<comment type="similarity">
    <text evidence="1 4">Belongs to the carbohydrate kinase PfkB family.</text>
</comment>
<dbReference type="Gene3D" id="3.40.1190.20">
    <property type="match status" value="1"/>
</dbReference>
<evidence type="ECO:0000256" key="1">
    <source>
        <dbReference type="ARBA" id="ARBA00010688"/>
    </source>
</evidence>
<protein>
    <submittedName>
        <fullName evidence="7">Sulfofructose kinase</fullName>
    </submittedName>
</protein>
<keyword evidence="2 4" id="KW-0808">Transferase</keyword>
<dbReference type="EMBL" id="FUYX01000007">
    <property type="protein sequence ID" value="SKB88309.1"/>
    <property type="molecule type" value="Genomic_DNA"/>
</dbReference>
<evidence type="ECO:0000259" key="5">
    <source>
        <dbReference type="Pfam" id="PF00294"/>
    </source>
</evidence>
<name>A0A0Q3SRF3_9HYPH</name>
<dbReference type="InterPro" id="IPR011611">
    <property type="entry name" value="PfkB_dom"/>
</dbReference>
<dbReference type="Proteomes" id="UP000190130">
    <property type="component" value="Unassembled WGS sequence"/>
</dbReference>
<evidence type="ECO:0000256" key="2">
    <source>
        <dbReference type="ARBA" id="ARBA00022679"/>
    </source>
</evidence>
<evidence type="ECO:0000256" key="3">
    <source>
        <dbReference type="ARBA" id="ARBA00022777"/>
    </source>
</evidence>
<dbReference type="PANTHER" id="PTHR42774:SF3">
    <property type="entry name" value="KETOHEXOKINASE"/>
    <property type="match status" value="1"/>
</dbReference>
<evidence type="ECO:0000313" key="8">
    <source>
        <dbReference type="Proteomes" id="UP000051562"/>
    </source>
</evidence>
<organism evidence="6 8">
    <name type="scientific">Bosea thiooxidans</name>
    <dbReference type="NCBI Taxonomy" id="53254"/>
    <lineage>
        <taxon>Bacteria</taxon>
        <taxon>Pseudomonadati</taxon>
        <taxon>Pseudomonadota</taxon>
        <taxon>Alphaproteobacteria</taxon>
        <taxon>Hyphomicrobiales</taxon>
        <taxon>Boseaceae</taxon>
        <taxon>Bosea</taxon>
    </lineage>
</organism>
<evidence type="ECO:0000313" key="7">
    <source>
        <dbReference type="EMBL" id="SKB88309.1"/>
    </source>
</evidence>
<dbReference type="InterPro" id="IPR029056">
    <property type="entry name" value="Ribokinase-like"/>
</dbReference>
<dbReference type="InterPro" id="IPR052562">
    <property type="entry name" value="Ketohexokinase-related"/>
</dbReference>
<evidence type="ECO:0000313" key="9">
    <source>
        <dbReference type="Proteomes" id="UP000190130"/>
    </source>
</evidence>